<evidence type="ECO:0000259" key="3">
    <source>
        <dbReference type="Pfam" id="PF13628"/>
    </source>
</evidence>
<comment type="caution">
    <text evidence="4">The sequence shown here is derived from an EMBL/GenBank/DDBJ whole genome shotgun (WGS) entry which is preliminary data.</text>
</comment>
<evidence type="ECO:0000313" key="4">
    <source>
        <dbReference type="EMBL" id="PLZ86103.1"/>
    </source>
</evidence>
<feature type="signal peptide" evidence="2">
    <location>
        <begin position="1"/>
        <end position="19"/>
    </location>
</feature>
<gene>
    <name evidence="4" type="ORF">CEN44_20760</name>
</gene>
<dbReference type="PANTHER" id="PTHR38593:SF1">
    <property type="entry name" value="BLR2558 PROTEIN"/>
    <property type="match status" value="1"/>
</dbReference>
<dbReference type="InterPro" id="IPR025419">
    <property type="entry name" value="DUF4142"/>
</dbReference>
<dbReference type="AlphaFoldDB" id="A0A2N6JYP7"/>
<evidence type="ECO:0000256" key="2">
    <source>
        <dbReference type="SAM" id="SignalP"/>
    </source>
</evidence>
<protein>
    <submittedName>
        <fullName evidence="4">DUF4142 domain-containing protein</fullName>
    </submittedName>
</protein>
<feature type="chain" id="PRO_5014711106" evidence="2">
    <location>
        <begin position="20"/>
        <end position="217"/>
    </location>
</feature>
<name>A0A2N6JYP7_FISMU</name>
<keyword evidence="2" id="KW-0732">Signal</keyword>
<feature type="compositionally biased region" description="Low complexity" evidence="1">
    <location>
        <begin position="32"/>
        <end position="64"/>
    </location>
</feature>
<dbReference type="InterPro" id="IPR012347">
    <property type="entry name" value="Ferritin-like"/>
</dbReference>
<evidence type="ECO:0000313" key="5">
    <source>
        <dbReference type="Proteomes" id="UP000235036"/>
    </source>
</evidence>
<dbReference type="PANTHER" id="PTHR38593">
    <property type="entry name" value="BLR2558 PROTEIN"/>
    <property type="match status" value="1"/>
</dbReference>
<feature type="domain" description="DUF4142" evidence="3">
    <location>
        <begin position="67"/>
        <end position="201"/>
    </location>
</feature>
<organism evidence="4 5">
    <name type="scientific">Fischerella muscicola CCMEE 5323</name>
    <dbReference type="NCBI Taxonomy" id="2019572"/>
    <lineage>
        <taxon>Bacteria</taxon>
        <taxon>Bacillati</taxon>
        <taxon>Cyanobacteriota</taxon>
        <taxon>Cyanophyceae</taxon>
        <taxon>Nostocales</taxon>
        <taxon>Hapalosiphonaceae</taxon>
        <taxon>Fischerella</taxon>
    </lineage>
</organism>
<accession>A0A2N6JYP7</accession>
<reference evidence="4 5" key="1">
    <citation type="submission" date="2017-08" db="EMBL/GenBank/DDBJ databases">
        <title>Genomes of Fischerella (Mastigocladus) sp. strains.</title>
        <authorList>
            <person name="Miller S.R."/>
        </authorList>
    </citation>
    <scope>NUCLEOTIDE SEQUENCE [LARGE SCALE GENOMIC DNA]</scope>
    <source>
        <strain evidence="4 5">CCMEE 5323</strain>
    </source>
</reference>
<feature type="region of interest" description="Disordered" evidence="1">
    <location>
        <begin position="22"/>
        <end position="64"/>
    </location>
</feature>
<feature type="region of interest" description="Disordered" evidence="1">
    <location>
        <begin position="194"/>
        <end position="217"/>
    </location>
</feature>
<feature type="compositionally biased region" description="Polar residues" evidence="1">
    <location>
        <begin position="22"/>
        <end position="31"/>
    </location>
</feature>
<dbReference type="Gene3D" id="1.20.1260.10">
    <property type="match status" value="1"/>
</dbReference>
<keyword evidence="5" id="KW-1185">Reference proteome</keyword>
<evidence type="ECO:0000256" key="1">
    <source>
        <dbReference type="SAM" id="MobiDB-lite"/>
    </source>
</evidence>
<dbReference type="RefSeq" id="WP_016868779.1">
    <property type="nucleotide sequence ID" value="NZ_CAWNVR010000602.1"/>
</dbReference>
<sequence>MLKPITLFTAVLVALSTTAGCTTTNQSDQSATQPNETATQTGTTQTYPATPQSTTTPTTQNTTPISNQEFVTQATQGNLAEIELGQLAQKRAASAEVKQYAQQMITDHTQAQNQLKQLAAQKKLTVPQSVGEQNKQVAANLSKLSGADFDRAYMNQMVQDHQKTVSLFQREAEQGQDADLQAFASTKLPTLQQHLQQAQSLADKTTGTTTPSPTTTP</sequence>
<dbReference type="PROSITE" id="PS51257">
    <property type="entry name" value="PROKAR_LIPOPROTEIN"/>
    <property type="match status" value="1"/>
</dbReference>
<dbReference type="Pfam" id="PF13628">
    <property type="entry name" value="DUF4142"/>
    <property type="match status" value="1"/>
</dbReference>
<proteinExistence type="predicted"/>
<dbReference type="Proteomes" id="UP000235036">
    <property type="component" value="Unassembled WGS sequence"/>
</dbReference>
<dbReference type="EMBL" id="NRQW01000480">
    <property type="protein sequence ID" value="PLZ86103.1"/>
    <property type="molecule type" value="Genomic_DNA"/>
</dbReference>